<comment type="caution">
    <text evidence="2">The sequence shown here is derived from an EMBL/GenBank/DDBJ whole genome shotgun (WGS) entry which is preliminary data.</text>
</comment>
<dbReference type="Proteomes" id="UP000288805">
    <property type="component" value="Unassembled WGS sequence"/>
</dbReference>
<gene>
    <name evidence="2" type="ORF">CK203_050700</name>
</gene>
<organism evidence="2 3">
    <name type="scientific">Vitis vinifera</name>
    <name type="common">Grape</name>
    <dbReference type="NCBI Taxonomy" id="29760"/>
    <lineage>
        <taxon>Eukaryota</taxon>
        <taxon>Viridiplantae</taxon>
        <taxon>Streptophyta</taxon>
        <taxon>Embryophyta</taxon>
        <taxon>Tracheophyta</taxon>
        <taxon>Spermatophyta</taxon>
        <taxon>Magnoliopsida</taxon>
        <taxon>eudicotyledons</taxon>
        <taxon>Gunneridae</taxon>
        <taxon>Pentapetalae</taxon>
        <taxon>rosids</taxon>
        <taxon>Vitales</taxon>
        <taxon>Vitaceae</taxon>
        <taxon>Viteae</taxon>
        <taxon>Vitis</taxon>
    </lineage>
</organism>
<name>A0A438H8C6_VITVI</name>
<evidence type="ECO:0000313" key="3">
    <source>
        <dbReference type="Proteomes" id="UP000288805"/>
    </source>
</evidence>
<feature type="region of interest" description="Disordered" evidence="1">
    <location>
        <begin position="1"/>
        <end position="21"/>
    </location>
</feature>
<reference evidence="2 3" key="1">
    <citation type="journal article" date="2018" name="PLoS Genet.">
        <title>Population sequencing reveals clonal diversity and ancestral inbreeding in the grapevine cultivar Chardonnay.</title>
        <authorList>
            <person name="Roach M.J."/>
            <person name="Johnson D.L."/>
            <person name="Bohlmann J."/>
            <person name="van Vuuren H.J."/>
            <person name="Jones S.J."/>
            <person name="Pretorius I.S."/>
            <person name="Schmidt S.A."/>
            <person name="Borneman A.R."/>
        </authorList>
    </citation>
    <scope>NUCLEOTIDE SEQUENCE [LARGE SCALE GENOMIC DNA]</scope>
    <source>
        <strain evidence="3">cv. Chardonnay</strain>
        <tissue evidence="2">Leaf</tissue>
    </source>
</reference>
<dbReference type="EMBL" id="QGNW01000261">
    <property type="protein sequence ID" value="RVW80768.1"/>
    <property type="molecule type" value="Genomic_DNA"/>
</dbReference>
<sequence length="259" mass="28413">MRESERVHESDGEEGESRVENRRKRKGSSFWVELKVFEVGVEERKGKSQVFIMERMEGKGQKLLSGVANSAGCFLRLGVVDLEKKRYNICISKGGKDLERLGWLMASSWGLKGKLGLASLGKGRVLLEFEFVEEWARILVRMNGEDLPSSLEIGGREVDLSTLPLVGDPAVAEAEHSELQWRVWLIKRRVGFAGSKRVVGPISQGPSEEELLKGVMVGGSRPEVGPSCSKGKGWAAVEVNTPSIGPSLLLKESHGPSQS</sequence>
<evidence type="ECO:0008006" key="4">
    <source>
        <dbReference type="Google" id="ProtNLM"/>
    </source>
</evidence>
<proteinExistence type="predicted"/>
<evidence type="ECO:0000313" key="2">
    <source>
        <dbReference type="EMBL" id="RVW80768.1"/>
    </source>
</evidence>
<dbReference type="AlphaFoldDB" id="A0A438H8C6"/>
<evidence type="ECO:0000256" key="1">
    <source>
        <dbReference type="SAM" id="MobiDB-lite"/>
    </source>
</evidence>
<feature type="compositionally biased region" description="Basic and acidic residues" evidence="1">
    <location>
        <begin position="1"/>
        <end position="20"/>
    </location>
</feature>
<protein>
    <recommendedName>
        <fullName evidence="4">DUF4283 domain-containing protein</fullName>
    </recommendedName>
</protein>
<accession>A0A438H8C6</accession>